<evidence type="ECO:0000256" key="2">
    <source>
        <dbReference type="ARBA" id="ARBA00022723"/>
    </source>
</evidence>
<dbReference type="EMBL" id="FMZV01000021">
    <property type="protein sequence ID" value="SDE50457.1"/>
    <property type="molecule type" value="Genomic_DNA"/>
</dbReference>
<evidence type="ECO:0000256" key="5">
    <source>
        <dbReference type="SAM" id="SignalP"/>
    </source>
</evidence>
<keyword evidence="8" id="KW-1185">Reference proteome</keyword>
<evidence type="ECO:0000313" key="8">
    <source>
        <dbReference type="Proteomes" id="UP000199628"/>
    </source>
</evidence>
<feature type="domain" description="Cytochrome c" evidence="6">
    <location>
        <begin position="138"/>
        <end position="236"/>
    </location>
</feature>
<sequence length="247" mass="26509">MLTRVLVIITAALLAALPVQADDRLVFLHAPEPLVETGLMKHILPRFTLKTRVKVELVPEAQAQIVLGTQGRALFEGAGQVWHMVVRDEAHAGTGRFADWLVSEVGRNTVTSFAPGGVALFTLTEVQEQVEPVMGFAGDAKLGLAVALAKCTRCHAVDAATRMAGIASTPSFPVLRSLPDWEARFSAFYTLNPHPAFTQVADVTPPFPIDRPSPIAPVELTLDDVEAVLAYVATMEAAQLGAPLQQN</sequence>
<dbReference type="SUPFAM" id="SSF46626">
    <property type="entry name" value="Cytochrome c"/>
    <property type="match status" value="1"/>
</dbReference>
<reference evidence="8" key="1">
    <citation type="submission" date="2016-10" db="EMBL/GenBank/DDBJ databases">
        <authorList>
            <person name="Varghese N."/>
            <person name="Submissions S."/>
        </authorList>
    </citation>
    <scope>NUCLEOTIDE SEQUENCE [LARGE SCALE GENOMIC DNA]</scope>
    <source>
        <strain evidence="8">CGMCC 1.9108</strain>
    </source>
</reference>
<dbReference type="InterPro" id="IPR009056">
    <property type="entry name" value="Cyt_c-like_dom"/>
</dbReference>
<dbReference type="GO" id="GO:0020037">
    <property type="term" value="F:heme binding"/>
    <property type="evidence" value="ECO:0007669"/>
    <property type="project" value="InterPro"/>
</dbReference>
<dbReference type="GO" id="GO:0009055">
    <property type="term" value="F:electron transfer activity"/>
    <property type="evidence" value="ECO:0007669"/>
    <property type="project" value="InterPro"/>
</dbReference>
<keyword evidence="3 4" id="KW-0408">Iron</keyword>
<feature type="chain" id="PRO_5011626262" description="Cytochrome c domain-containing protein" evidence="5">
    <location>
        <begin position="22"/>
        <end position="247"/>
    </location>
</feature>
<gene>
    <name evidence="7" type="ORF">SAMN04488239_12125</name>
</gene>
<evidence type="ECO:0000256" key="1">
    <source>
        <dbReference type="ARBA" id="ARBA00022617"/>
    </source>
</evidence>
<dbReference type="OrthoDB" id="7365807at2"/>
<evidence type="ECO:0000256" key="3">
    <source>
        <dbReference type="ARBA" id="ARBA00023004"/>
    </source>
</evidence>
<dbReference type="AlphaFoldDB" id="A0A1G7DG12"/>
<dbReference type="RefSeq" id="WP_093036825.1">
    <property type="nucleotide sequence ID" value="NZ_FMZV01000021.1"/>
</dbReference>
<accession>A0A1G7DG12</accession>
<evidence type="ECO:0000256" key="4">
    <source>
        <dbReference type="PROSITE-ProRule" id="PRU00433"/>
    </source>
</evidence>
<keyword evidence="5" id="KW-0732">Signal</keyword>
<keyword evidence="1 4" id="KW-0349">Heme</keyword>
<evidence type="ECO:0000259" key="6">
    <source>
        <dbReference type="PROSITE" id="PS51007"/>
    </source>
</evidence>
<evidence type="ECO:0000313" key="7">
    <source>
        <dbReference type="EMBL" id="SDE50457.1"/>
    </source>
</evidence>
<dbReference type="PROSITE" id="PS51007">
    <property type="entry name" value="CYTC"/>
    <property type="match status" value="1"/>
</dbReference>
<keyword evidence="2 4" id="KW-0479">Metal-binding</keyword>
<organism evidence="7 8">
    <name type="scientific">Ruegeria marina</name>
    <dbReference type="NCBI Taxonomy" id="639004"/>
    <lineage>
        <taxon>Bacteria</taxon>
        <taxon>Pseudomonadati</taxon>
        <taxon>Pseudomonadota</taxon>
        <taxon>Alphaproteobacteria</taxon>
        <taxon>Rhodobacterales</taxon>
        <taxon>Roseobacteraceae</taxon>
        <taxon>Ruegeria</taxon>
    </lineage>
</organism>
<protein>
    <recommendedName>
        <fullName evidence="6">Cytochrome c domain-containing protein</fullName>
    </recommendedName>
</protein>
<feature type="signal peptide" evidence="5">
    <location>
        <begin position="1"/>
        <end position="21"/>
    </location>
</feature>
<name>A0A1G7DG12_9RHOB</name>
<dbReference type="STRING" id="639004.SAMN04488239_12125"/>
<dbReference type="GO" id="GO:0046872">
    <property type="term" value="F:metal ion binding"/>
    <property type="evidence" value="ECO:0007669"/>
    <property type="project" value="UniProtKB-KW"/>
</dbReference>
<proteinExistence type="predicted"/>
<dbReference type="Proteomes" id="UP000199628">
    <property type="component" value="Unassembled WGS sequence"/>
</dbReference>
<dbReference type="InterPro" id="IPR036909">
    <property type="entry name" value="Cyt_c-like_dom_sf"/>
</dbReference>